<evidence type="ECO:0000313" key="1">
    <source>
        <dbReference type="EMBL" id="ACZ87154.1"/>
    </source>
</evidence>
<accession>D2AYE4</accession>
<dbReference type="STRING" id="479432.Sros_4253"/>
<dbReference type="EMBL" id="CP001814">
    <property type="protein sequence ID" value="ACZ87154.1"/>
    <property type="molecule type" value="Genomic_DNA"/>
</dbReference>
<sequence length="99" mass="10303">MPPPCSPACTGGVALLITGVPVPAAFAEQHGPLMALGFLGTLICLERAVALRSRWGYTAPALSALGAVALAAGAEQTGRLAPPRWYGWRAGHRWEGDPR</sequence>
<dbReference type="Proteomes" id="UP000002029">
    <property type="component" value="Chromosome"/>
</dbReference>
<dbReference type="RefSeq" id="WP_012890896.1">
    <property type="nucleotide sequence ID" value="NC_013595.1"/>
</dbReference>
<dbReference type="KEGG" id="sro:Sros_4253"/>
<dbReference type="OrthoDB" id="9811974at2"/>
<reference evidence="1 2" key="1">
    <citation type="journal article" date="2010" name="Stand. Genomic Sci.">
        <title>Complete genome sequence of Streptosporangium roseum type strain (NI 9100).</title>
        <authorList>
            <person name="Nolan M."/>
            <person name="Sikorski J."/>
            <person name="Jando M."/>
            <person name="Lucas S."/>
            <person name="Lapidus A."/>
            <person name="Glavina Del Rio T."/>
            <person name="Chen F."/>
            <person name="Tice H."/>
            <person name="Pitluck S."/>
            <person name="Cheng J.F."/>
            <person name="Chertkov O."/>
            <person name="Sims D."/>
            <person name="Meincke L."/>
            <person name="Brettin T."/>
            <person name="Han C."/>
            <person name="Detter J.C."/>
            <person name="Bruce D."/>
            <person name="Goodwin L."/>
            <person name="Land M."/>
            <person name="Hauser L."/>
            <person name="Chang Y.J."/>
            <person name="Jeffries C.D."/>
            <person name="Ivanova N."/>
            <person name="Mavromatis K."/>
            <person name="Mikhailova N."/>
            <person name="Chen A."/>
            <person name="Palaniappan K."/>
            <person name="Chain P."/>
            <person name="Rohde M."/>
            <person name="Goker M."/>
            <person name="Bristow J."/>
            <person name="Eisen J.A."/>
            <person name="Markowitz V."/>
            <person name="Hugenholtz P."/>
            <person name="Kyrpides N.C."/>
            <person name="Klenk H.P."/>
        </authorList>
    </citation>
    <scope>NUCLEOTIDE SEQUENCE [LARGE SCALE GENOMIC DNA]</scope>
    <source>
        <strain evidence="2">ATCC 12428 / DSM 43021 / JCM 3005 / NI 9100</strain>
    </source>
</reference>
<dbReference type="AlphaFoldDB" id="D2AYE4"/>
<protein>
    <submittedName>
        <fullName evidence="1">Uncharacterized protein</fullName>
    </submittedName>
</protein>
<keyword evidence="2" id="KW-1185">Reference proteome</keyword>
<proteinExistence type="predicted"/>
<dbReference type="HOGENOM" id="CLU_2318977_0_0_11"/>
<dbReference type="eggNOG" id="COG4243">
    <property type="taxonomic scope" value="Bacteria"/>
</dbReference>
<organism evidence="1 2">
    <name type="scientific">Streptosporangium roseum (strain ATCC 12428 / DSM 43021 / JCM 3005 / KCTC 9067 / NCIMB 10171 / NRRL 2505 / NI 9100)</name>
    <dbReference type="NCBI Taxonomy" id="479432"/>
    <lineage>
        <taxon>Bacteria</taxon>
        <taxon>Bacillati</taxon>
        <taxon>Actinomycetota</taxon>
        <taxon>Actinomycetes</taxon>
        <taxon>Streptosporangiales</taxon>
        <taxon>Streptosporangiaceae</taxon>
        <taxon>Streptosporangium</taxon>
    </lineage>
</organism>
<evidence type="ECO:0000313" key="2">
    <source>
        <dbReference type="Proteomes" id="UP000002029"/>
    </source>
</evidence>
<gene>
    <name evidence="1" type="ordered locus">Sros_4253</name>
</gene>
<name>D2AYE4_STRRD</name>